<feature type="compositionally biased region" description="Low complexity" evidence="6">
    <location>
        <begin position="64"/>
        <end position="79"/>
    </location>
</feature>
<protein>
    <recommendedName>
        <fullName evidence="4">Required for respiratory growth protein 9, mitochondrial</fullName>
    </recommendedName>
</protein>
<feature type="region of interest" description="Disordered" evidence="6">
    <location>
        <begin position="113"/>
        <end position="206"/>
    </location>
</feature>
<feature type="compositionally biased region" description="Polar residues" evidence="6">
    <location>
        <begin position="159"/>
        <end position="168"/>
    </location>
</feature>
<dbReference type="PANTHER" id="PTHR13475:SF3">
    <property type="entry name" value="NEUGRIN"/>
    <property type="match status" value="1"/>
</dbReference>
<sequence length="332" mass="37521">MICSCRTAALRIFVRSIARVQVPAPVTTGYPVQCPTRSTILASSYAGLASRSRALHTTCTARNAEQSTPAAATESATENTSERDGNDREPAGESWEPLEGANLDAIVNEARASHTRGPYSQATPQGAASSSTKAGRTPRRKQKQKPDTTTEPTAESKSRQGSQKTGKSWQKEEDNERPKPRVHKENWQIQKAALKEKFPEGWQPRKKLSPDALAGIRALHEQFPEEYPTQVLAEKFEVSAEAIRRILKSKWTPSPEEEIERQERWFNRGKQVWSRWAELGKKPPRKWRKEGIVRKPFWNEKRRRPDESEDGSSEEKRPSPATVQKKLSENLM</sequence>
<evidence type="ECO:0000313" key="8">
    <source>
        <dbReference type="Proteomes" id="UP001303473"/>
    </source>
</evidence>
<evidence type="ECO:0000256" key="4">
    <source>
        <dbReference type="ARBA" id="ARBA00013566"/>
    </source>
</evidence>
<dbReference type="AlphaFoldDB" id="A0AAN6NIG5"/>
<comment type="subcellular location">
    <subcellularLocation>
        <location evidence="2">Mitochondrion</location>
    </subcellularLocation>
</comment>
<comment type="similarity">
    <text evidence="3">Belongs to the RRG9 family.</text>
</comment>
<feature type="compositionally biased region" description="Basic and acidic residues" evidence="6">
    <location>
        <begin position="80"/>
        <end position="91"/>
    </location>
</feature>
<comment type="caution">
    <text evidence="7">The sequence shown here is derived from an EMBL/GenBank/DDBJ whole genome shotgun (WGS) entry which is preliminary data.</text>
</comment>
<organism evidence="7 8">
    <name type="scientific">Diplogelasinospora grovesii</name>
    <dbReference type="NCBI Taxonomy" id="303347"/>
    <lineage>
        <taxon>Eukaryota</taxon>
        <taxon>Fungi</taxon>
        <taxon>Dikarya</taxon>
        <taxon>Ascomycota</taxon>
        <taxon>Pezizomycotina</taxon>
        <taxon>Sordariomycetes</taxon>
        <taxon>Sordariomycetidae</taxon>
        <taxon>Sordariales</taxon>
        <taxon>Diplogelasinosporaceae</taxon>
        <taxon>Diplogelasinospora</taxon>
    </lineage>
</organism>
<keyword evidence="8" id="KW-1185">Reference proteome</keyword>
<keyword evidence="5" id="KW-0809">Transit peptide</keyword>
<reference evidence="8" key="1">
    <citation type="journal article" date="2023" name="Mol. Phylogenet. Evol.">
        <title>Genome-scale phylogeny and comparative genomics of the fungal order Sordariales.</title>
        <authorList>
            <person name="Hensen N."/>
            <person name="Bonometti L."/>
            <person name="Westerberg I."/>
            <person name="Brannstrom I.O."/>
            <person name="Guillou S."/>
            <person name="Cros-Aarteil S."/>
            <person name="Calhoun S."/>
            <person name="Haridas S."/>
            <person name="Kuo A."/>
            <person name="Mondo S."/>
            <person name="Pangilinan J."/>
            <person name="Riley R."/>
            <person name="LaButti K."/>
            <person name="Andreopoulos B."/>
            <person name="Lipzen A."/>
            <person name="Chen C."/>
            <person name="Yan M."/>
            <person name="Daum C."/>
            <person name="Ng V."/>
            <person name="Clum A."/>
            <person name="Steindorff A."/>
            <person name="Ohm R.A."/>
            <person name="Martin F."/>
            <person name="Silar P."/>
            <person name="Natvig D.O."/>
            <person name="Lalanne C."/>
            <person name="Gautier V."/>
            <person name="Ament-Velasquez S.L."/>
            <person name="Kruys A."/>
            <person name="Hutchinson M.I."/>
            <person name="Powell A.J."/>
            <person name="Barry K."/>
            <person name="Miller A.N."/>
            <person name="Grigoriev I.V."/>
            <person name="Debuchy R."/>
            <person name="Gladieux P."/>
            <person name="Hiltunen Thoren M."/>
            <person name="Johannesson H."/>
        </authorList>
    </citation>
    <scope>NUCLEOTIDE SEQUENCE [LARGE SCALE GENOMIC DNA]</scope>
    <source>
        <strain evidence="8">CBS 340.73</strain>
    </source>
</reference>
<evidence type="ECO:0000256" key="6">
    <source>
        <dbReference type="SAM" id="MobiDB-lite"/>
    </source>
</evidence>
<dbReference type="GO" id="GO:0005739">
    <property type="term" value="C:mitochondrion"/>
    <property type="evidence" value="ECO:0007669"/>
    <property type="project" value="UniProtKB-SubCell"/>
</dbReference>
<evidence type="ECO:0000256" key="2">
    <source>
        <dbReference type="ARBA" id="ARBA00004173"/>
    </source>
</evidence>
<dbReference type="InterPro" id="IPR010487">
    <property type="entry name" value="NGRN/Rrg9"/>
</dbReference>
<dbReference type="GO" id="GO:0005634">
    <property type="term" value="C:nucleus"/>
    <property type="evidence" value="ECO:0007669"/>
    <property type="project" value="TreeGrafter"/>
</dbReference>
<gene>
    <name evidence="7" type="ORF">QBC46DRAFT_369745</name>
</gene>
<dbReference type="PANTHER" id="PTHR13475">
    <property type="entry name" value="NEUGRIN"/>
    <property type="match status" value="1"/>
</dbReference>
<comment type="function">
    <text evidence="1">Required for respiratory activity and maintenance and expression of the mitochondrial genome.</text>
</comment>
<feature type="region of interest" description="Disordered" evidence="6">
    <location>
        <begin position="298"/>
        <end position="332"/>
    </location>
</feature>
<dbReference type="Pfam" id="PF06413">
    <property type="entry name" value="Neugrin"/>
    <property type="match status" value="1"/>
</dbReference>
<accession>A0AAN6NIG5</accession>
<proteinExistence type="inferred from homology"/>
<feature type="region of interest" description="Disordered" evidence="6">
    <location>
        <begin position="61"/>
        <end position="98"/>
    </location>
</feature>
<evidence type="ECO:0000256" key="1">
    <source>
        <dbReference type="ARBA" id="ARBA00003548"/>
    </source>
</evidence>
<feature type="compositionally biased region" description="Basic and acidic residues" evidence="6">
    <location>
        <begin position="169"/>
        <end position="186"/>
    </location>
</feature>
<evidence type="ECO:0000256" key="5">
    <source>
        <dbReference type="ARBA" id="ARBA00022946"/>
    </source>
</evidence>
<feature type="compositionally biased region" description="Polar residues" evidence="6">
    <location>
        <begin position="118"/>
        <end position="134"/>
    </location>
</feature>
<name>A0AAN6NIG5_9PEZI</name>
<dbReference type="Proteomes" id="UP001303473">
    <property type="component" value="Unassembled WGS sequence"/>
</dbReference>
<feature type="compositionally biased region" description="Basic and acidic residues" evidence="6">
    <location>
        <begin position="144"/>
        <end position="158"/>
    </location>
</feature>
<evidence type="ECO:0000256" key="3">
    <source>
        <dbReference type="ARBA" id="ARBA00010895"/>
    </source>
</evidence>
<evidence type="ECO:0000313" key="7">
    <source>
        <dbReference type="EMBL" id="KAK3946420.1"/>
    </source>
</evidence>
<dbReference type="EMBL" id="MU853752">
    <property type="protein sequence ID" value="KAK3946420.1"/>
    <property type="molecule type" value="Genomic_DNA"/>
</dbReference>